<keyword evidence="5" id="KW-1185">Reference proteome</keyword>
<dbReference type="PRINTS" id="PR01217">
    <property type="entry name" value="PRICHEXTENSN"/>
</dbReference>
<feature type="region of interest" description="Disordered" evidence="2">
    <location>
        <begin position="881"/>
        <end position="948"/>
    </location>
</feature>
<dbReference type="OrthoDB" id="5632at2759"/>
<accession>A0A139AHX2</accession>
<feature type="compositionally biased region" description="Basic and acidic residues" evidence="2">
    <location>
        <begin position="896"/>
        <end position="905"/>
    </location>
</feature>
<feature type="compositionally biased region" description="Polar residues" evidence="2">
    <location>
        <begin position="797"/>
        <end position="807"/>
    </location>
</feature>
<dbReference type="AlphaFoldDB" id="A0A139AHX2"/>
<feature type="compositionally biased region" description="Basic and acidic residues" evidence="2">
    <location>
        <begin position="543"/>
        <end position="568"/>
    </location>
</feature>
<reference evidence="4 5" key="1">
    <citation type="journal article" date="2015" name="Genome Biol. Evol.">
        <title>Phylogenomic analyses indicate that early fungi evolved digesting cell walls of algal ancestors of land plants.</title>
        <authorList>
            <person name="Chang Y."/>
            <person name="Wang S."/>
            <person name="Sekimoto S."/>
            <person name="Aerts A.L."/>
            <person name="Choi C."/>
            <person name="Clum A."/>
            <person name="LaButti K.M."/>
            <person name="Lindquist E.A."/>
            <person name="Yee Ngan C."/>
            <person name="Ohm R.A."/>
            <person name="Salamov A.A."/>
            <person name="Grigoriev I.V."/>
            <person name="Spatafora J.W."/>
            <person name="Berbee M.L."/>
        </authorList>
    </citation>
    <scope>NUCLEOTIDE SEQUENCE [LARGE SCALE GENOMIC DNA]</scope>
    <source>
        <strain evidence="4 5">JEL478</strain>
    </source>
</reference>
<dbReference type="Gene3D" id="1.20.58.2220">
    <property type="entry name" value="Formin, FH2 domain"/>
    <property type="match status" value="1"/>
</dbReference>
<proteinExistence type="predicted"/>
<evidence type="ECO:0000313" key="4">
    <source>
        <dbReference type="EMBL" id="KXS16397.1"/>
    </source>
</evidence>
<dbReference type="EMBL" id="KQ965752">
    <property type="protein sequence ID" value="KXS16397.1"/>
    <property type="molecule type" value="Genomic_DNA"/>
</dbReference>
<feature type="domain" description="FH2" evidence="3">
    <location>
        <begin position="105"/>
        <end position="553"/>
    </location>
</feature>
<dbReference type="PROSITE" id="PS51444">
    <property type="entry name" value="FH2"/>
    <property type="match status" value="1"/>
</dbReference>
<evidence type="ECO:0000259" key="3">
    <source>
        <dbReference type="PROSITE" id="PS51444"/>
    </source>
</evidence>
<dbReference type="InterPro" id="IPR051144">
    <property type="entry name" value="Formin_homology_domain"/>
</dbReference>
<feature type="region of interest" description="Disordered" evidence="2">
    <location>
        <begin position="783"/>
        <end position="840"/>
    </location>
</feature>
<feature type="compositionally biased region" description="Basic and acidic residues" evidence="2">
    <location>
        <begin position="784"/>
        <end position="794"/>
    </location>
</feature>
<organism evidence="4 5">
    <name type="scientific">Gonapodya prolifera (strain JEL478)</name>
    <name type="common">Monoblepharis prolifera</name>
    <dbReference type="NCBI Taxonomy" id="1344416"/>
    <lineage>
        <taxon>Eukaryota</taxon>
        <taxon>Fungi</taxon>
        <taxon>Fungi incertae sedis</taxon>
        <taxon>Chytridiomycota</taxon>
        <taxon>Chytridiomycota incertae sedis</taxon>
        <taxon>Monoblepharidomycetes</taxon>
        <taxon>Monoblepharidales</taxon>
        <taxon>Gonapodyaceae</taxon>
        <taxon>Gonapodya</taxon>
    </lineage>
</organism>
<feature type="coiled-coil region" evidence="1">
    <location>
        <begin position="283"/>
        <end position="310"/>
    </location>
</feature>
<dbReference type="PANTHER" id="PTHR45733">
    <property type="entry name" value="FORMIN-J"/>
    <property type="match status" value="1"/>
</dbReference>
<feature type="compositionally biased region" description="Basic and acidic residues" evidence="2">
    <location>
        <begin position="688"/>
        <end position="700"/>
    </location>
</feature>
<evidence type="ECO:0000313" key="5">
    <source>
        <dbReference type="Proteomes" id="UP000070544"/>
    </source>
</evidence>
<feature type="region of interest" description="Disordered" evidence="2">
    <location>
        <begin position="1"/>
        <end position="110"/>
    </location>
</feature>
<evidence type="ECO:0000256" key="1">
    <source>
        <dbReference type="SAM" id="Coils"/>
    </source>
</evidence>
<feature type="compositionally biased region" description="Basic and acidic residues" evidence="2">
    <location>
        <begin position="821"/>
        <end position="839"/>
    </location>
</feature>
<dbReference type="Proteomes" id="UP000070544">
    <property type="component" value="Unassembled WGS sequence"/>
</dbReference>
<feature type="compositionally biased region" description="Polar residues" evidence="2">
    <location>
        <begin position="911"/>
        <end position="933"/>
    </location>
</feature>
<feature type="compositionally biased region" description="Basic and acidic residues" evidence="2">
    <location>
        <begin position="627"/>
        <end position="641"/>
    </location>
</feature>
<dbReference type="InterPro" id="IPR015425">
    <property type="entry name" value="FH2_Formin"/>
</dbReference>
<dbReference type="OMA" id="CTHGEGE"/>
<dbReference type="SMART" id="SM00498">
    <property type="entry name" value="FH2"/>
    <property type="match status" value="1"/>
</dbReference>
<gene>
    <name evidence="4" type="ORF">M427DRAFT_55378</name>
</gene>
<feature type="compositionally biased region" description="Pro residues" evidence="2">
    <location>
        <begin position="1"/>
        <end position="99"/>
    </location>
</feature>
<dbReference type="SUPFAM" id="SSF101447">
    <property type="entry name" value="Formin homology 2 domain (FH2 domain)"/>
    <property type="match status" value="1"/>
</dbReference>
<protein>
    <submittedName>
        <fullName evidence="4">Actin-binding FH2</fullName>
    </submittedName>
</protein>
<keyword evidence="1" id="KW-0175">Coiled coil</keyword>
<name>A0A139AHX2_GONPJ</name>
<feature type="region of interest" description="Disordered" evidence="2">
    <location>
        <begin position="543"/>
        <end position="760"/>
    </location>
</feature>
<sequence>MMGASPPPPPPPPPGFGPPPLPPPPPGFGPPPPPPPPPGFGPPPPPPPAGFGPPPPPPPPGGPPPPPPPPGGGPPRPPGPPPPPGAPRPPGGPPAPPLGAPAAPAAPARVKKRVKAKLHWTEINQNEVKADSVWFENNQRIVQLDIQQFEDLFCIDPSVKAAAKPKADDAQAAASKFVSLLDGRRAQNVSIAVAGFLRGKNMNVRGLRRAIAIMDSELVAPSDLPKIIPLLPTPEEKSQIDGYAESSGETDPNGEKLGPAEQFMLEVLREPNFEHYVMCFLFKAELSSELESIMSRLKQVREVLDRVRESESFKVLLKGAIETGNLSNYTYSGQVTSWRNMKTRAVAVKVESLTKLKDFKSVDQKFTLMNFLAESMERNHPEVTKLPGELKELKDVKQISVPLIVEEYQAIQSRLDLLRGYKYKKQAKKIADADSKEMPDYPSSEQFQQSYAPFLEKAEKVVGEVRESLLETKNSFVATAKYLAEDLSEYQAVWGPADTDKEREESAPTKKLPEALLGVVEAFVTAFSEALVQNQIKKADIEKAEKRKKKEEEEKARKERKAAEKAAKEAMGGTANGGDGGKTDEKTRRVRSRRNSKLGSTSPGLKRSFTVESRTESNTKAEVIVADSKEASSSEPADPKAKSNAVETSEKPTDSSSTTAEPQQAEPAGPVQQPKVEHSSTGTGSGWEDQKETTPLKRTVDASTETVESPEGIQKSETTAFGTVGQESLRESDIAPSSATKAAGVQTEETLPPASNVTLNDLNDVSSTAIVLDQGKEVNAIGLDEDKKPGRLEPDVSDSTTRGQSVVQGVVPLESDAGEMEADRAEGEMEVEKSLKSGNEEADVSIAAEKASVEPADVECAPTGGTMIVHPMLIEQEAVDLGQTLGEPSSTKHKPVLGEHEDPDMLLRPSSAATSVDGSGVSDNESDSDTVTINGGDRSIRLASPIED</sequence>
<feature type="region of interest" description="Disordered" evidence="2">
    <location>
        <begin position="236"/>
        <end position="256"/>
    </location>
</feature>
<evidence type="ECO:0000256" key="2">
    <source>
        <dbReference type="SAM" id="MobiDB-lite"/>
    </source>
</evidence>
<dbReference type="InterPro" id="IPR042201">
    <property type="entry name" value="FH2_Formin_sf"/>
</dbReference>
<feature type="compositionally biased region" description="Polar residues" evidence="2">
    <location>
        <begin position="747"/>
        <end position="760"/>
    </location>
</feature>
<dbReference type="PANTHER" id="PTHR45733:SF8">
    <property type="entry name" value="FORMIN-J"/>
    <property type="match status" value="1"/>
</dbReference>
<dbReference type="STRING" id="1344416.A0A139AHX2"/>
<dbReference type="Pfam" id="PF02181">
    <property type="entry name" value="FH2"/>
    <property type="match status" value="1"/>
</dbReference>